<dbReference type="EMBL" id="UZAJ01000406">
    <property type="protein sequence ID" value="VDO27777.1"/>
    <property type="molecule type" value="Genomic_DNA"/>
</dbReference>
<reference evidence="1 2" key="2">
    <citation type="submission" date="2018-11" db="EMBL/GenBank/DDBJ databases">
        <authorList>
            <consortium name="Pathogen Informatics"/>
        </authorList>
    </citation>
    <scope>NUCLEOTIDE SEQUENCE [LARGE SCALE GENOMIC DNA]</scope>
</reference>
<dbReference type="AlphaFoldDB" id="A0A183H0H1"/>
<sequence length="79" mass="9265">MSPTAHPCILNIDQHNLLIPVILACQFLDTCWHLHWFHMLIDVLLTNNRVRMRDPSVVERKLNKIINADKDKLLVRLVT</sequence>
<evidence type="ECO:0000313" key="2">
    <source>
        <dbReference type="Proteomes" id="UP000267606"/>
    </source>
</evidence>
<reference evidence="3" key="1">
    <citation type="submission" date="2016-06" db="UniProtKB">
        <authorList>
            <consortium name="WormBaseParasite"/>
        </authorList>
    </citation>
    <scope>IDENTIFICATION</scope>
</reference>
<name>A0A183H0H1_9BILA</name>
<evidence type="ECO:0000313" key="3">
    <source>
        <dbReference type="WBParaSite" id="OFLC_0000098001-mRNA-1"/>
    </source>
</evidence>
<evidence type="ECO:0000313" key="1">
    <source>
        <dbReference type="EMBL" id="VDO27777.1"/>
    </source>
</evidence>
<dbReference type="STRING" id="387005.A0A183H0H1"/>
<proteinExistence type="predicted"/>
<accession>A0A183H0H1</accession>
<organism evidence="3">
    <name type="scientific">Onchocerca flexuosa</name>
    <dbReference type="NCBI Taxonomy" id="387005"/>
    <lineage>
        <taxon>Eukaryota</taxon>
        <taxon>Metazoa</taxon>
        <taxon>Ecdysozoa</taxon>
        <taxon>Nematoda</taxon>
        <taxon>Chromadorea</taxon>
        <taxon>Rhabditida</taxon>
        <taxon>Spirurina</taxon>
        <taxon>Spiruromorpha</taxon>
        <taxon>Filarioidea</taxon>
        <taxon>Onchocercidae</taxon>
        <taxon>Onchocerca</taxon>
    </lineage>
</organism>
<protein>
    <submittedName>
        <fullName evidence="1 3">Uncharacterized protein</fullName>
    </submittedName>
</protein>
<dbReference type="WBParaSite" id="OFLC_0000098001-mRNA-1">
    <property type="protein sequence ID" value="OFLC_0000098001-mRNA-1"/>
    <property type="gene ID" value="OFLC_0000098001"/>
</dbReference>
<gene>
    <name evidence="1" type="ORF">OFLC_LOCUS981</name>
</gene>
<dbReference type="Proteomes" id="UP000267606">
    <property type="component" value="Unassembled WGS sequence"/>
</dbReference>
<keyword evidence="2" id="KW-1185">Reference proteome</keyword>